<dbReference type="InterPro" id="IPR011010">
    <property type="entry name" value="DNA_brk_join_enz"/>
</dbReference>
<dbReference type="InterPro" id="IPR025166">
    <property type="entry name" value="Integrase_DNA_bind_dom"/>
</dbReference>
<evidence type="ECO:0000313" key="7">
    <source>
        <dbReference type="Proteomes" id="UP000254919"/>
    </source>
</evidence>
<keyword evidence="3" id="KW-0238">DNA-binding</keyword>
<reference evidence="6 7" key="1">
    <citation type="submission" date="2018-06" db="EMBL/GenBank/DDBJ databases">
        <authorList>
            <consortium name="Pathogen Informatics"/>
            <person name="Doyle S."/>
        </authorList>
    </citation>
    <scope>NUCLEOTIDE SEQUENCE [LARGE SCALE GENOMIC DNA]</scope>
    <source>
        <strain evidence="6 7">NCTC13291</strain>
    </source>
</reference>
<dbReference type="InterPro" id="IPR038488">
    <property type="entry name" value="Integrase_DNA-bd_sf"/>
</dbReference>
<sequence>MAAKITLKECRSLGQGEELWDSVVKGFGIRRQQSDAVSFVLLYRTKDGRQRRFTIGRFESPWKPEEARKEAQRLLAEVAKGNDPAEAKQEARSSMSVAELCEAYMKAAEKGLILNRQGQAKKATTLSRDHSRINANIVPLIGHLKANAVTQKDIREFMTAIMEGKIKKRTKLDKPRAVSNIRGGNGAAARTMSFLGGIFSWAVSEGIRADNPCQGIRKPADGVRQRRLGDKEYAALAYGLTAAALPGGDQKPVPAPALALARFLALTGWRMGEALKLTWGEVDIAKRIATLTDSKTGRSVRPLSEAACKIITEQPRIEGREIVFMPAKGGEEATMTGFPKALARIVKAGNLPEDITAHVLRHSFASLAADLGYSDSTIGELIGHRNGAGITRRYIHRSDAVLLAAADAVANKTLELMSEKKPEAVSEAA</sequence>
<dbReference type="Pfam" id="PF00589">
    <property type="entry name" value="Phage_integrase"/>
    <property type="match status" value="1"/>
</dbReference>
<dbReference type="Proteomes" id="UP000254919">
    <property type="component" value="Unassembled WGS sequence"/>
</dbReference>
<dbReference type="PROSITE" id="PS51898">
    <property type="entry name" value="TYR_RECOMBINASE"/>
    <property type="match status" value="1"/>
</dbReference>
<dbReference type="Gene3D" id="1.10.150.130">
    <property type="match status" value="1"/>
</dbReference>
<dbReference type="GO" id="GO:0015074">
    <property type="term" value="P:DNA integration"/>
    <property type="evidence" value="ECO:0007669"/>
    <property type="project" value="UniProtKB-KW"/>
</dbReference>
<gene>
    <name evidence="6" type="primary">xerC_2</name>
    <name evidence="6" type="ORF">NCTC13291_03440</name>
</gene>
<dbReference type="Gene3D" id="3.30.160.390">
    <property type="entry name" value="Integrase, DNA-binding domain"/>
    <property type="match status" value="1"/>
</dbReference>
<dbReference type="InterPro" id="IPR013762">
    <property type="entry name" value="Integrase-like_cat_sf"/>
</dbReference>
<evidence type="ECO:0000256" key="2">
    <source>
        <dbReference type="ARBA" id="ARBA00022908"/>
    </source>
</evidence>
<evidence type="ECO:0000256" key="4">
    <source>
        <dbReference type="ARBA" id="ARBA00023172"/>
    </source>
</evidence>
<dbReference type="InterPro" id="IPR010998">
    <property type="entry name" value="Integrase_recombinase_N"/>
</dbReference>
<dbReference type="SUPFAM" id="SSF56349">
    <property type="entry name" value="DNA breaking-rejoining enzymes"/>
    <property type="match status" value="1"/>
</dbReference>
<dbReference type="InterPro" id="IPR002104">
    <property type="entry name" value="Integrase_catalytic"/>
</dbReference>
<dbReference type="PANTHER" id="PTHR30629:SF2">
    <property type="entry name" value="PROPHAGE INTEGRASE INTS-RELATED"/>
    <property type="match status" value="1"/>
</dbReference>
<dbReference type="CDD" id="cd00796">
    <property type="entry name" value="INT_Rci_Hp1_C"/>
    <property type="match status" value="1"/>
</dbReference>
<dbReference type="InterPro" id="IPR050808">
    <property type="entry name" value="Phage_Integrase"/>
</dbReference>
<feature type="domain" description="Tyr recombinase" evidence="5">
    <location>
        <begin position="227"/>
        <end position="407"/>
    </location>
</feature>
<proteinExistence type="inferred from homology"/>
<name>A0A379N3M7_9PROT</name>
<evidence type="ECO:0000313" key="6">
    <source>
        <dbReference type="EMBL" id="SUE41831.1"/>
    </source>
</evidence>
<evidence type="ECO:0000256" key="1">
    <source>
        <dbReference type="ARBA" id="ARBA00008857"/>
    </source>
</evidence>
<dbReference type="GeneID" id="99634573"/>
<dbReference type="AlphaFoldDB" id="A0A379N3M7"/>
<accession>A0A379N3M7</accession>
<comment type="similarity">
    <text evidence="1">Belongs to the 'phage' integrase family.</text>
</comment>
<dbReference type="Pfam" id="PF13356">
    <property type="entry name" value="Arm-DNA-bind_3"/>
    <property type="match status" value="1"/>
</dbReference>
<dbReference type="GO" id="GO:0003677">
    <property type="term" value="F:DNA binding"/>
    <property type="evidence" value="ECO:0007669"/>
    <property type="project" value="UniProtKB-KW"/>
</dbReference>
<dbReference type="PANTHER" id="PTHR30629">
    <property type="entry name" value="PROPHAGE INTEGRASE"/>
    <property type="match status" value="1"/>
</dbReference>
<dbReference type="GO" id="GO:0006310">
    <property type="term" value="P:DNA recombination"/>
    <property type="evidence" value="ECO:0007669"/>
    <property type="project" value="UniProtKB-KW"/>
</dbReference>
<dbReference type="EMBL" id="UGVN01000001">
    <property type="protein sequence ID" value="SUE41831.1"/>
    <property type="molecule type" value="Genomic_DNA"/>
</dbReference>
<organism evidence="6 7">
    <name type="scientific">Roseomonas mucosa</name>
    <dbReference type="NCBI Taxonomy" id="207340"/>
    <lineage>
        <taxon>Bacteria</taxon>
        <taxon>Pseudomonadati</taxon>
        <taxon>Pseudomonadota</taxon>
        <taxon>Alphaproteobacteria</taxon>
        <taxon>Acetobacterales</taxon>
        <taxon>Roseomonadaceae</taxon>
        <taxon>Roseomonas</taxon>
    </lineage>
</organism>
<protein>
    <submittedName>
        <fullName evidence="6">Tyrosine recombinase XerC</fullName>
    </submittedName>
</protein>
<keyword evidence="2" id="KW-0229">DNA integration</keyword>
<evidence type="ECO:0000256" key="3">
    <source>
        <dbReference type="ARBA" id="ARBA00023125"/>
    </source>
</evidence>
<evidence type="ECO:0000259" key="5">
    <source>
        <dbReference type="PROSITE" id="PS51898"/>
    </source>
</evidence>
<dbReference type="Gene3D" id="1.10.443.10">
    <property type="entry name" value="Intergrase catalytic core"/>
    <property type="match status" value="1"/>
</dbReference>
<keyword evidence="4" id="KW-0233">DNA recombination</keyword>
<dbReference type="RefSeq" id="WP_037250403.1">
    <property type="nucleotide sequence ID" value="NZ_CBCSHT010000059.1"/>
</dbReference>